<protein>
    <submittedName>
        <fullName evidence="2">Uncharacterized protein</fullName>
    </submittedName>
</protein>
<proteinExistence type="predicted"/>
<gene>
    <name evidence="2" type="ORF">CDAR_456701</name>
</gene>
<feature type="region of interest" description="Disordered" evidence="1">
    <location>
        <begin position="81"/>
        <end position="116"/>
    </location>
</feature>
<sequence>MENLKSNGYMLAQLHLFNQLEGVDNELSNPNSIPKHMTRHIHNDFLWRSHSNGGAITESSEFMLKSVIGYNGIQHSCICGSSVSGSDTCSDSSSDSSSDSCSDSSSDSCSDSYSSS</sequence>
<keyword evidence="3" id="KW-1185">Reference proteome</keyword>
<organism evidence="2 3">
    <name type="scientific">Caerostris darwini</name>
    <dbReference type="NCBI Taxonomy" id="1538125"/>
    <lineage>
        <taxon>Eukaryota</taxon>
        <taxon>Metazoa</taxon>
        <taxon>Ecdysozoa</taxon>
        <taxon>Arthropoda</taxon>
        <taxon>Chelicerata</taxon>
        <taxon>Arachnida</taxon>
        <taxon>Araneae</taxon>
        <taxon>Araneomorphae</taxon>
        <taxon>Entelegynae</taxon>
        <taxon>Araneoidea</taxon>
        <taxon>Araneidae</taxon>
        <taxon>Caerostris</taxon>
    </lineage>
</organism>
<comment type="caution">
    <text evidence="2">The sequence shown here is derived from an EMBL/GenBank/DDBJ whole genome shotgun (WGS) entry which is preliminary data.</text>
</comment>
<reference evidence="2 3" key="1">
    <citation type="submission" date="2021-06" db="EMBL/GenBank/DDBJ databases">
        <title>Caerostris darwini draft genome.</title>
        <authorList>
            <person name="Kono N."/>
            <person name="Arakawa K."/>
        </authorList>
    </citation>
    <scope>NUCLEOTIDE SEQUENCE [LARGE SCALE GENOMIC DNA]</scope>
</reference>
<evidence type="ECO:0000313" key="3">
    <source>
        <dbReference type="Proteomes" id="UP001054837"/>
    </source>
</evidence>
<accession>A0AAV4W9J6</accession>
<dbReference type="Proteomes" id="UP001054837">
    <property type="component" value="Unassembled WGS sequence"/>
</dbReference>
<evidence type="ECO:0000256" key="1">
    <source>
        <dbReference type="SAM" id="MobiDB-lite"/>
    </source>
</evidence>
<dbReference type="AlphaFoldDB" id="A0AAV4W9J6"/>
<dbReference type="EMBL" id="BPLQ01014409">
    <property type="protein sequence ID" value="GIY79467.1"/>
    <property type="molecule type" value="Genomic_DNA"/>
</dbReference>
<evidence type="ECO:0000313" key="2">
    <source>
        <dbReference type="EMBL" id="GIY79467.1"/>
    </source>
</evidence>
<name>A0AAV4W9J6_9ARAC</name>